<gene>
    <name evidence="2" type="ORF">BINO364_LOCUS7147</name>
</gene>
<accession>A0A8J9UIN1</accession>
<evidence type="ECO:0000256" key="1">
    <source>
        <dbReference type="SAM" id="MobiDB-lite"/>
    </source>
</evidence>
<proteinExistence type="predicted"/>
<organism evidence="2 3">
    <name type="scientific">Brenthis ino</name>
    <name type="common">lesser marbled fritillary</name>
    <dbReference type="NCBI Taxonomy" id="405034"/>
    <lineage>
        <taxon>Eukaryota</taxon>
        <taxon>Metazoa</taxon>
        <taxon>Ecdysozoa</taxon>
        <taxon>Arthropoda</taxon>
        <taxon>Hexapoda</taxon>
        <taxon>Insecta</taxon>
        <taxon>Pterygota</taxon>
        <taxon>Neoptera</taxon>
        <taxon>Endopterygota</taxon>
        <taxon>Lepidoptera</taxon>
        <taxon>Glossata</taxon>
        <taxon>Ditrysia</taxon>
        <taxon>Papilionoidea</taxon>
        <taxon>Nymphalidae</taxon>
        <taxon>Heliconiinae</taxon>
        <taxon>Argynnini</taxon>
        <taxon>Brenthis</taxon>
    </lineage>
</organism>
<sequence>MLFQSSSQVNKNIRRRRRKKSTSPILELVRFVVTGPILTSSTYSTENKNFRRQSIPNPVDPDGNPLTIPPPFPPPGGAPDKGGGGAGEKNRQIIKIIH</sequence>
<evidence type="ECO:0000313" key="3">
    <source>
        <dbReference type="Proteomes" id="UP000838878"/>
    </source>
</evidence>
<name>A0A8J9UIN1_9NEOP</name>
<dbReference type="EMBL" id="OV170222">
    <property type="protein sequence ID" value="CAH0720996.1"/>
    <property type="molecule type" value="Genomic_DNA"/>
</dbReference>
<feature type="non-terminal residue" evidence="2">
    <location>
        <position position="98"/>
    </location>
</feature>
<protein>
    <submittedName>
        <fullName evidence="2">Uncharacterized protein</fullName>
    </submittedName>
</protein>
<keyword evidence="3" id="KW-1185">Reference proteome</keyword>
<feature type="compositionally biased region" description="Polar residues" evidence="1">
    <location>
        <begin position="1"/>
        <end position="11"/>
    </location>
</feature>
<feature type="compositionally biased region" description="Basic residues" evidence="1">
    <location>
        <begin position="12"/>
        <end position="21"/>
    </location>
</feature>
<feature type="compositionally biased region" description="Pro residues" evidence="1">
    <location>
        <begin position="67"/>
        <end position="77"/>
    </location>
</feature>
<evidence type="ECO:0000313" key="2">
    <source>
        <dbReference type="EMBL" id="CAH0720996.1"/>
    </source>
</evidence>
<dbReference type="Proteomes" id="UP000838878">
    <property type="component" value="Chromosome 2"/>
</dbReference>
<dbReference type="AlphaFoldDB" id="A0A8J9UIN1"/>
<feature type="compositionally biased region" description="Polar residues" evidence="1">
    <location>
        <begin position="42"/>
        <end position="56"/>
    </location>
</feature>
<feature type="region of interest" description="Disordered" evidence="1">
    <location>
        <begin position="1"/>
        <end position="21"/>
    </location>
</feature>
<feature type="region of interest" description="Disordered" evidence="1">
    <location>
        <begin position="42"/>
        <end position="98"/>
    </location>
</feature>
<reference evidence="2" key="1">
    <citation type="submission" date="2021-12" db="EMBL/GenBank/DDBJ databases">
        <authorList>
            <person name="Martin H S."/>
        </authorList>
    </citation>
    <scope>NUCLEOTIDE SEQUENCE</scope>
</reference>